<keyword evidence="11" id="KW-1185">Reference proteome</keyword>
<evidence type="ECO:0000256" key="3">
    <source>
        <dbReference type="ARBA" id="ARBA00022679"/>
    </source>
</evidence>
<evidence type="ECO:0000313" key="11">
    <source>
        <dbReference type="Proteomes" id="UP000237105"/>
    </source>
</evidence>
<comment type="catalytic activity">
    <reaction evidence="8">
        <text>L-seryl-[protein] + ATP = O-phospho-L-seryl-[protein] + ADP + H(+)</text>
        <dbReference type="Rhea" id="RHEA:17989"/>
        <dbReference type="Rhea" id="RHEA-COMP:9863"/>
        <dbReference type="Rhea" id="RHEA-COMP:11604"/>
        <dbReference type="ChEBI" id="CHEBI:15378"/>
        <dbReference type="ChEBI" id="CHEBI:29999"/>
        <dbReference type="ChEBI" id="CHEBI:30616"/>
        <dbReference type="ChEBI" id="CHEBI:83421"/>
        <dbReference type="ChEBI" id="CHEBI:456216"/>
        <dbReference type="EC" id="2.7.11.1"/>
    </reaction>
</comment>
<evidence type="ECO:0000313" key="10">
    <source>
        <dbReference type="EMBL" id="PON49303.1"/>
    </source>
</evidence>
<dbReference type="GO" id="GO:0005524">
    <property type="term" value="F:ATP binding"/>
    <property type="evidence" value="ECO:0007669"/>
    <property type="project" value="UniProtKB-KW"/>
</dbReference>
<protein>
    <recommendedName>
        <fullName evidence="1">non-specific serine/threonine protein kinase</fullName>
        <ecNumber evidence="1">2.7.11.1</ecNumber>
    </recommendedName>
</protein>
<comment type="catalytic activity">
    <reaction evidence="7">
        <text>L-threonyl-[protein] + ATP = O-phospho-L-threonyl-[protein] + ADP + H(+)</text>
        <dbReference type="Rhea" id="RHEA:46608"/>
        <dbReference type="Rhea" id="RHEA-COMP:11060"/>
        <dbReference type="Rhea" id="RHEA-COMP:11605"/>
        <dbReference type="ChEBI" id="CHEBI:15378"/>
        <dbReference type="ChEBI" id="CHEBI:30013"/>
        <dbReference type="ChEBI" id="CHEBI:30616"/>
        <dbReference type="ChEBI" id="CHEBI:61977"/>
        <dbReference type="ChEBI" id="CHEBI:456216"/>
        <dbReference type="EC" id="2.7.11.1"/>
    </reaction>
</comment>
<keyword evidence="2" id="KW-0723">Serine/threonine-protein kinase</keyword>
<dbReference type="PANTHER" id="PTHR27002">
    <property type="entry name" value="RECEPTOR-LIKE SERINE/THREONINE-PROTEIN KINASE SD1-8"/>
    <property type="match status" value="1"/>
</dbReference>
<name>A0A2P5BKL0_PARAD</name>
<evidence type="ECO:0000256" key="8">
    <source>
        <dbReference type="ARBA" id="ARBA00048679"/>
    </source>
</evidence>
<accession>A0A2P5BKL0</accession>
<dbReference type="OrthoDB" id="4062651at2759"/>
<evidence type="ECO:0000256" key="2">
    <source>
        <dbReference type="ARBA" id="ARBA00022527"/>
    </source>
</evidence>
<evidence type="ECO:0000256" key="5">
    <source>
        <dbReference type="ARBA" id="ARBA00022777"/>
    </source>
</evidence>
<dbReference type="EC" id="2.7.11.1" evidence="1"/>
<evidence type="ECO:0000256" key="7">
    <source>
        <dbReference type="ARBA" id="ARBA00047899"/>
    </source>
</evidence>
<dbReference type="InterPro" id="IPR011009">
    <property type="entry name" value="Kinase-like_dom_sf"/>
</dbReference>
<proteinExistence type="predicted"/>
<evidence type="ECO:0000256" key="1">
    <source>
        <dbReference type="ARBA" id="ARBA00012513"/>
    </source>
</evidence>
<dbReference type="FunFam" id="1.10.510.10:FF:001023">
    <property type="entry name" value="Os07g0541700 protein"/>
    <property type="match status" value="1"/>
</dbReference>
<feature type="domain" description="Protein kinase" evidence="9">
    <location>
        <begin position="1"/>
        <end position="246"/>
    </location>
</feature>
<evidence type="ECO:0000259" key="9">
    <source>
        <dbReference type="PROSITE" id="PS50011"/>
    </source>
</evidence>
<dbReference type="Pfam" id="PF07714">
    <property type="entry name" value="PK_Tyr_Ser-Thr"/>
    <property type="match status" value="1"/>
</dbReference>
<gene>
    <name evidence="10" type="ORF">PanWU01x14_230750</name>
</gene>
<dbReference type="InterPro" id="IPR001245">
    <property type="entry name" value="Ser-Thr/Tyr_kinase_cat_dom"/>
</dbReference>
<dbReference type="Proteomes" id="UP000237105">
    <property type="component" value="Unassembled WGS sequence"/>
</dbReference>
<dbReference type="STRING" id="3476.A0A2P5BKL0"/>
<reference evidence="11" key="1">
    <citation type="submission" date="2016-06" db="EMBL/GenBank/DDBJ databases">
        <title>Parallel loss of symbiosis genes in relatives of nitrogen-fixing non-legume Parasponia.</title>
        <authorList>
            <person name="Van Velzen R."/>
            <person name="Holmer R."/>
            <person name="Bu F."/>
            <person name="Rutten L."/>
            <person name="Van Zeijl A."/>
            <person name="Liu W."/>
            <person name="Santuari L."/>
            <person name="Cao Q."/>
            <person name="Sharma T."/>
            <person name="Shen D."/>
            <person name="Roswanjaya Y."/>
            <person name="Wardhani T."/>
            <person name="Kalhor M.S."/>
            <person name="Jansen J."/>
            <person name="Van den Hoogen J."/>
            <person name="Gungor B."/>
            <person name="Hartog M."/>
            <person name="Hontelez J."/>
            <person name="Verver J."/>
            <person name="Yang W.-C."/>
            <person name="Schijlen E."/>
            <person name="Repin R."/>
            <person name="Schilthuizen M."/>
            <person name="Schranz E."/>
            <person name="Heidstra R."/>
            <person name="Miyata K."/>
            <person name="Fedorova E."/>
            <person name="Kohlen W."/>
            <person name="Bisseling T."/>
            <person name="Smit S."/>
            <person name="Geurts R."/>
        </authorList>
    </citation>
    <scope>NUCLEOTIDE SEQUENCE [LARGE SCALE GENOMIC DNA]</scope>
    <source>
        <strain evidence="11">cv. WU1-14</strain>
    </source>
</reference>
<dbReference type="EMBL" id="JXTB01000263">
    <property type="protein sequence ID" value="PON49303.1"/>
    <property type="molecule type" value="Genomic_DNA"/>
</dbReference>
<dbReference type="PROSITE" id="PS50011">
    <property type="entry name" value="PROTEIN_KINASE_DOM"/>
    <property type="match status" value="1"/>
</dbReference>
<dbReference type="GO" id="GO:0004674">
    <property type="term" value="F:protein serine/threonine kinase activity"/>
    <property type="evidence" value="ECO:0007669"/>
    <property type="project" value="UniProtKB-KW"/>
</dbReference>
<keyword evidence="3" id="KW-0808">Transferase</keyword>
<dbReference type="AlphaFoldDB" id="A0A2P5BKL0"/>
<organism evidence="10 11">
    <name type="scientific">Parasponia andersonii</name>
    <name type="common">Sponia andersonii</name>
    <dbReference type="NCBI Taxonomy" id="3476"/>
    <lineage>
        <taxon>Eukaryota</taxon>
        <taxon>Viridiplantae</taxon>
        <taxon>Streptophyta</taxon>
        <taxon>Embryophyta</taxon>
        <taxon>Tracheophyta</taxon>
        <taxon>Spermatophyta</taxon>
        <taxon>Magnoliopsida</taxon>
        <taxon>eudicotyledons</taxon>
        <taxon>Gunneridae</taxon>
        <taxon>Pentapetalae</taxon>
        <taxon>rosids</taxon>
        <taxon>fabids</taxon>
        <taxon>Rosales</taxon>
        <taxon>Cannabaceae</taxon>
        <taxon>Parasponia</taxon>
    </lineage>
</organism>
<comment type="caution">
    <text evidence="10">The sequence shown here is derived from an EMBL/GenBank/DDBJ whole genome shotgun (WGS) entry which is preliminary data.</text>
</comment>
<dbReference type="SUPFAM" id="SSF56112">
    <property type="entry name" value="Protein kinase-like (PK-like)"/>
    <property type="match status" value="1"/>
</dbReference>
<dbReference type="Gene3D" id="1.10.510.10">
    <property type="entry name" value="Transferase(Phosphotransferase) domain 1"/>
    <property type="match status" value="1"/>
</dbReference>
<evidence type="ECO:0000256" key="6">
    <source>
        <dbReference type="ARBA" id="ARBA00022840"/>
    </source>
</evidence>
<dbReference type="GO" id="GO:0005886">
    <property type="term" value="C:plasma membrane"/>
    <property type="evidence" value="ECO:0007669"/>
    <property type="project" value="TreeGrafter"/>
</dbReference>
<keyword evidence="5 10" id="KW-0418">Kinase</keyword>
<dbReference type="PANTHER" id="PTHR27002:SF422">
    <property type="entry name" value="RECEPTOR-LIKE SERINE_THREONINE-PROTEIN KINASE"/>
    <property type="match status" value="1"/>
</dbReference>
<keyword evidence="4" id="KW-0547">Nucleotide-binding</keyword>
<evidence type="ECO:0000256" key="4">
    <source>
        <dbReference type="ARBA" id="ARBA00022741"/>
    </source>
</evidence>
<keyword evidence="6" id="KW-0067">ATP-binding</keyword>
<dbReference type="InterPro" id="IPR000719">
    <property type="entry name" value="Prot_kinase_dom"/>
</dbReference>
<sequence>MRMVKLPDFYEYVSVDDANSFRLPQMESKPEREHHERTHETFNTEILSSFWVAAFKKKKNSRRSVELNWATRLNIIHGVAKSLVYLHRDSSLRVSNILLDEKMNPKISDFGLARIFEGTLDLVNSHRVVGTLGYMSPEYAMGGKFSEKSDVFTFGVTLLEIISGRKNTSFHYHDQQLSLIAYVIIFKFILNGVKILRHGNCGVKARSVHVGLLCVQDHAADRPTMPDVVSMLKNETDRPQPKQSIFTFQSSPSSQLQPQNGTKFSVNGATITLLEGQ</sequence>